<dbReference type="PANTHER" id="PTHR43844">
    <property type="entry name" value="METHIONINE SYNTHASE"/>
    <property type="match status" value="1"/>
</dbReference>
<accession>A0A164ZWR5</accession>
<feature type="domain" description="Cobalamin-independent methionine synthase MetE C-terminal/archaeal" evidence="1">
    <location>
        <begin position="179"/>
        <end position="372"/>
    </location>
</feature>
<dbReference type="RefSeq" id="XP_018185186.1">
    <property type="nucleotide sequence ID" value="XM_018333817.1"/>
</dbReference>
<gene>
    <name evidence="2" type="ORF">L228DRAFT_254271</name>
</gene>
<dbReference type="InParanoid" id="A0A164ZWR5"/>
<dbReference type="GeneID" id="28898954"/>
<dbReference type="Gene3D" id="3.20.20.210">
    <property type="match status" value="1"/>
</dbReference>
<keyword evidence="3" id="KW-1185">Reference proteome</keyword>
<dbReference type="SUPFAM" id="SSF51726">
    <property type="entry name" value="UROD/MetE-like"/>
    <property type="match status" value="1"/>
</dbReference>
<dbReference type="GO" id="GO:0008270">
    <property type="term" value="F:zinc ion binding"/>
    <property type="evidence" value="ECO:0007669"/>
    <property type="project" value="InterPro"/>
</dbReference>
<evidence type="ECO:0000313" key="3">
    <source>
        <dbReference type="Proteomes" id="UP000076632"/>
    </source>
</evidence>
<dbReference type="PANTHER" id="PTHR43844:SF2">
    <property type="entry name" value="SYNTHASE, VITAMIN-B12 INDEPENDENT, PUTATIVE (AFU_ORTHOLOGUE AFUA_3G12060)-RELATED"/>
    <property type="match status" value="1"/>
</dbReference>
<dbReference type="OMA" id="HPMLDHF"/>
<name>A0A164ZWR5_XYLHT</name>
<dbReference type="InterPro" id="IPR038071">
    <property type="entry name" value="UROD/MetE-like_sf"/>
</dbReference>
<proteinExistence type="predicted"/>
<evidence type="ECO:0000313" key="2">
    <source>
        <dbReference type="EMBL" id="KZF19631.1"/>
    </source>
</evidence>
<dbReference type="Pfam" id="PF01717">
    <property type="entry name" value="Meth_synt_2"/>
    <property type="match status" value="1"/>
</dbReference>
<organism evidence="2 3">
    <name type="scientific">Xylona heveae (strain CBS 132557 / TC161)</name>
    <dbReference type="NCBI Taxonomy" id="1328760"/>
    <lineage>
        <taxon>Eukaryota</taxon>
        <taxon>Fungi</taxon>
        <taxon>Dikarya</taxon>
        <taxon>Ascomycota</taxon>
        <taxon>Pezizomycotina</taxon>
        <taxon>Xylonomycetes</taxon>
        <taxon>Xylonales</taxon>
        <taxon>Xylonaceae</taxon>
        <taxon>Xylona</taxon>
    </lineage>
</organism>
<reference evidence="2 3" key="1">
    <citation type="journal article" date="2016" name="Fungal Biol.">
        <title>The genome of Xylona heveae provides a window into fungal endophytism.</title>
        <authorList>
            <person name="Gazis R."/>
            <person name="Kuo A."/>
            <person name="Riley R."/>
            <person name="LaButti K."/>
            <person name="Lipzen A."/>
            <person name="Lin J."/>
            <person name="Amirebrahimi M."/>
            <person name="Hesse C.N."/>
            <person name="Spatafora J.W."/>
            <person name="Henrissat B."/>
            <person name="Hainaut M."/>
            <person name="Grigoriev I.V."/>
            <person name="Hibbett D.S."/>
        </authorList>
    </citation>
    <scope>NUCLEOTIDE SEQUENCE [LARGE SCALE GENOMIC DNA]</scope>
    <source>
        <strain evidence="2 3">TC161</strain>
    </source>
</reference>
<dbReference type="CDD" id="cd03311">
    <property type="entry name" value="CIMS_C_terminal_like"/>
    <property type="match status" value="1"/>
</dbReference>
<sequence length="380" mass="43012">MSLKANLRRKSPFRAEHVGSLLRPDDLLKARQALEEGKLSQDELYGLEDVAVKEIVELQLSLGLHAISDGEYKRFLVWGSLFPGLEGFEQVKNPPWEISRDYMPDVAPFADSEIHETLLCTGKIKHVGSTYLREWDYLRSIVSAKRLHECKITLPAPEWYHMRYREGRAYPKEVYSNDDQYFADIASAYQNELQTLYEHGARNIQFDDPNLASLLDVYIALYNSCISKRPADMHVGVHICRGNFIGGRHFSEGGYDRVAKKLFQTMNVDTFYLEYDTPRAGGFEPLAALPKDKNVILGVISSKLPQLEDPEKMKERVWQAADIIAEGNSETRSKALGRMGVSPQSGFASIALGNDIDKEAMIKKLKSVREVANLIWPGEP</sequence>
<dbReference type="InterPro" id="IPR002629">
    <property type="entry name" value="Met_Synth_C/arc"/>
</dbReference>
<dbReference type="GO" id="GO:0009086">
    <property type="term" value="P:methionine biosynthetic process"/>
    <property type="evidence" value="ECO:0007669"/>
    <property type="project" value="InterPro"/>
</dbReference>
<protein>
    <submittedName>
        <fullName evidence="2">UROD/MetE-like protein</fullName>
    </submittedName>
</protein>
<dbReference type="Proteomes" id="UP000076632">
    <property type="component" value="Unassembled WGS sequence"/>
</dbReference>
<dbReference type="OrthoDB" id="7772923at2759"/>
<dbReference type="AlphaFoldDB" id="A0A164ZWR5"/>
<evidence type="ECO:0000259" key="1">
    <source>
        <dbReference type="Pfam" id="PF01717"/>
    </source>
</evidence>
<dbReference type="STRING" id="1328760.A0A164ZWR5"/>
<dbReference type="GO" id="GO:0003871">
    <property type="term" value="F:5-methyltetrahydropteroyltriglutamate-homocysteine S-methyltransferase activity"/>
    <property type="evidence" value="ECO:0007669"/>
    <property type="project" value="InterPro"/>
</dbReference>
<dbReference type="EMBL" id="KV407465">
    <property type="protein sequence ID" value="KZF19631.1"/>
    <property type="molecule type" value="Genomic_DNA"/>
</dbReference>